<evidence type="ECO:0000313" key="3">
    <source>
        <dbReference type="EMBL" id="KAJ3838907.1"/>
    </source>
</evidence>
<name>A0AA38UHW8_9AGAR</name>
<evidence type="ECO:0000256" key="2">
    <source>
        <dbReference type="SAM" id="SignalP"/>
    </source>
</evidence>
<feature type="chain" id="PRO_5041369101" description="Secreted protein" evidence="2">
    <location>
        <begin position="30"/>
        <end position="308"/>
    </location>
</feature>
<organism evidence="3 4">
    <name type="scientific">Lentinula raphanica</name>
    <dbReference type="NCBI Taxonomy" id="153919"/>
    <lineage>
        <taxon>Eukaryota</taxon>
        <taxon>Fungi</taxon>
        <taxon>Dikarya</taxon>
        <taxon>Basidiomycota</taxon>
        <taxon>Agaricomycotina</taxon>
        <taxon>Agaricomycetes</taxon>
        <taxon>Agaricomycetidae</taxon>
        <taxon>Agaricales</taxon>
        <taxon>Marasmiineae</taxon>
        <taxon>Omphalotaceae</taxon>
        <taxon>Lentinula</taxon>
    </lineage>
</organism>
<feature type="compositionally biased region" description="Low complexity" evidence="1">
    <location>
        <begin position="282"/>
        <end position="291"/>
    </location>
</feature>
<comment type="caution">
    <text evidence="3">The sequence shown here is derived from an EMBL/GenBank/DDBJ whole genome shotgun (WGS) entry which is preliminary data.</text>
</comment>
<dbReference type="Proteomes" id="UP001163846">
    <property type="component" value="Unassembled WGS sequence"/>
</dbReference>
<sequence length="308" mass="32912">MRGSRFSTTLFVAVGSLLTLCAFSISVNARPLPPVNVDHPSSLSLHPSEKSSDAPAKGVVLRVGLYSYANTAWVKPNAPVAERQKADLFLCIGVHHCLGYRKSLADGQPKIHDEPPSRSKKIKNYAVDKEFYISLPLAVCTNRYADRAAQTKGMKKLMNIPALRSKVRDDRSYVLAVLYDLEHTAGTGLLTASFDKHRPTIEQILAQLKPVHPASSNPAVPNLVNHPASSDPSIPNLINHPAGSDPSTPNPRVDHPASSNSSIGNLINHPASSDPSIGNLITSSETKSSKSVGSQPASTNAAISNLVN</sequence>
<accession>A0AA38UHW8</accession>
<evidence type="ECO:0000313" key="4">
    <source>
        <dbReference type="Proteomes" id="UP001163846"/>
    </source>
</evidence>
<protein>
    <recommendedName>
        <fullName evidence="5">Secreted protein</fullName>
    </recommendedName>
</protein>
<gene>
    <name evidence="3" type="ORF">F5878DRAFT_149214</name>
</gene>
<evidence type="ECO:0008006" key="5">
    <source>
        <dbReference type="Google" id="ProtNLM"/>
    </source>
</evidence>
<reference evidence="3" key="1">
    <citation type="submission" date="2022-08" db="EMBL/GenBank/DDBJ databases">
        <authorList>
            <consortium name="DOE Joint Genome Institute"/>
            <person name="Min B."/>
            <person name="Riley R."/>
            <person name="Sierra-Patev S."/>
            <person name="Naranjo-Ortiz M."/>
            <person name="Looney B."/>
            <person name="Konkel Z."/>
            <person name="Slot J.C."/>
            <person name="Sakamoto Y."/>
            <person name="Steenwyk J.L."/>
            <person name="Rokas A."/>
            <person name="Carro J."/>
            <person name="Camarero S."/>
            <person name="Ferreira P."/>
            <person name="Molpeceres G."/>
            <person name="Ruiz-Duenas F.J."/>
            <person name="Serrano A."/>
            <person name="Henrissat B."/>
            <person name="Drula E."/>
            <person name="Hughes K.W."/>
            <person name="Mata J.L."/>
            <person name="Ishikawa N.K."/>
            <person name="Vargas-Isla R."/>
            <person name="Ushijima S."/>
            <person name="Smith C.A."/>
            <person name="Ahrendt S."/>
            <person name="Andreopoulos W."/>
            <person name="He G."/>
            <person name="Labutti K."/>
            <person name="Lipzen A."/>
            <person name="Ng V."/>
            <person name="Sandor L."/>
            <person name="Barry K."/>
            <person name="Martinez A.T."/>
            <person name="Xiao Y."/>
            <person name="Gibbons J.G."/>
            <person name="Terashima K."/>
            <person name="Hibbett D.S."/>
            <person name="Grigoriev I.V."/>
        </authorList>
    </citation>
    <scope>NUCLEOTIDE SEQUENCE</scope>
    <source>
        <strain evidence="3">TFB9207</strain>
    </source>
</reference>
<feature type="compositionally biased region" description="Polar residues" evidence="1">
    <location>
        <begin position="257"/>
        <end position="281"/>
    </location>
</feature>
<feature type="region of interest" description="Disordered" evidence="1">
    <location>
        <begin position="212"/>
        <end position="308"/>
    </location>
</feature>
<feature type="signal peptide" evidence="2">
    <location>
        <begin position="1"/>
        <end position="29"/>
    </location>
</feature>
<evidence type="ECO:0000256" key="1">
    <source>
        <dbReference type="SAM" id="MobiDB-lite"/>
    </source>
</evidence>
<dbReference type="AlphaFoldDB" id="A0AA38UHW8"/>
<proteinExistence type="predicted"/>
<feature type="compositionally biased region" description="Polar residues" evidence="1">
    <location>
        <begin position="292"/>
        <end position="308"/>
    </location>
</feature>
<keyword evidence="2" id="KW-0732">Signal</keyword>
<dbReference type="EMBL" id="MU806157">
    <property type="protein sequence ID" value="KAJ3838907.1"/>
    <property type="molecule type" value="Genomic_DNA"/>
</dbReference>
<keyword evidence="4" id="KW-1185">Reference proteome</keyword>